<evidence type="ECO:0000256" key="1">
    <source>
        <dbReference type="ARBA" id="ARBA00022723"/>
    </source>
</evidence>
<dbReference type="InterPro" id="IPR002401">
    <property type="entry name" value="Cyt_P450_E_grp-I"/>
</dbReference>
<proteinExistence type="inferred from homology"/>
<dbReference type="GO" id="GO:0005506">
    <property type="term" value="F:iron ion binding"/>
    <property type="evidence" value="ECO:0007669"/>
    <property type="project" value="InterPro"/>
</dbReference>
<keyword evidence="1 3" id="KW-0479">Metal-binding</keyword>
<evidence type="ECO:0000256" key="3">
    <source>
        <dbReference type="PIRSR" id="PIRSR602401-1"/>
    </source>
</evidence>
<feature type="signal peptide" evidence="5">
    <location>
        <begin position="1"/>
        <end position="27"/>
    </location>
</feature>
<dbReference type="PROSITE" id="PS00086">
    <property type="entry name" value="CYTOCHROME_P450"/>
    <property type="match status" value="1"/>
</dbReference>
<keyword evidence="4" id="KW-0560">Oxidoreductase</keyword>
<gene>
    <name evidence="6" type="ORF">B296_00041291</name>
</gene>
<dbReference type="AlphaFoldDB" id="A0A426YBS2"/>
<dbReference type="PRINTS" id="PR00385">
    <property type="entry name" value="P450"/>
</dbReference>
<dbReference type="Pfam" id="PF00067">
    <property type="entry name" value="p450"/>
    <property type="match status" value="1"/>
</dbReference>
<reference evidence="6 7" key="1">
    <citation type="journal article" date="2014" name="Agronomy (Basel)">
        <title>A Draft Genome Sequence for Ensete ventricosum, the Drought-Tolerant Tree Against Hunger.</title>
        <authorList>
            <person name="Harrison J."/>
            <person name="Moore K.A."/>
            <person name="Paszkiewicz K."/>
            <person name="Jones T."/>
            <person name="Grant M."/>
            <person name="Ambacheew D."/>
            <person name="Muzemil S."/>
            <person name="Studholme D.J."/>
        </authorList>
    </citation>
    <scope>NUCLEOTIDE SEQUENCE [LARGE SCALE GENOMIC DNA]</scope>
</reference>
<evidence type="ECO:0000256" key="4">
    <source>
        <dbReference type="RuleBase" id="RU000461"/>
    </source>
</evidence>
<keyword evidence="3 4" id="KW-0349">Heme</keyword>
<dbReference type="GO" id="GO:0016132">
    <property type="term" value="P:brassinosteroid biosynthetic process"/>
    <property type="evidence" value="ECO:0007669"/>
    <property type="project" value="TreeGrafter"/>
</dbReference>
<evidence type="ECO:0000256" key="2">
    <source>
        <dbReference type="ARBA" id="ARBA00023004"/>
    </source>
</evidence>
<dbReference type="InterPro" id="IPR017972">
    <property type="entry name" value="Cyt_P450_CS"/>
</dbReference>
<dbReference type="GO" id="GO:0004497">
    <property type="term" value="F:monooxygenase activity"/>
    <property type="evidence" value="ECO:0007669"/>
    <property type="project" value="UniProtKB-KW"/>
</dbReference>
<dbReference type="SUPFAM" id="SSF48264">
    <property type="entry name" value="Cytochrome P450"/>
    <property type="match status" value="1"/>
</dbReference>
<protein>
    <recommendedName>
        <fullName evidence="8">Cytochrome P450</fullName>
    </recommendedName>
</protein>
<evidence type="ECO:0000256" key="5">
    <source>
        <dbReference type="SAM" id="SignalP"/>
    </source>
</evidence>
<dbReference type="InterPro" id="IPR036396">
    <property type="entry name" value="Cyt_P450_sf"/>
</dbReference>
<dbReference type="GO" id="GO:0016125">
    <property type="term" value="P:sterol metabolic process"/>
    <property type="evidence" value="ECO:0007669"/>
    <property type="project" value="TreeGrafter"/>
</dbReference>
<dbReference type="Proteomes" id="UP000287651">
    <property type="component" value="Unassembled WGS sequence"/>
</dbReference>
<accession>A0A426YBS2</accession>
<dbReference type="GO" id="GO:0010268">
    <property type="term" value="P:brassinosteroid homeostasis"/>
    <property type="evidence" value="ECO:0007669"/>
    <property type="project" value="TreeGrafter"/>
</dbReference>
<name>A0A426YBS2_ENSVE</name>
<comment type="caution">
    <text evidence="6">The sequence shown here is derived from an EMBL/GenBank/DDBJ whole genome shotgun (WGS) entry which is preliminary data.</text>
</comment>
<dbReference type="InterPro" id="IPR001128">
    <property type="entry name" value="Cyt_P450"/>
</dbReference>
<dbReference type="Gene3D" id="1.10.630.10">
    <property type="entry name" value="Cytochrome P450"/>
    <property type="match status" value="1"/>
</dbReference>
<keyword evidence="2 3" id="KW-0408">Iron</keyword>
<organism evidence="6 7">
    <name type="scientific">Ensete ventricosum</name>
    <name type="common">Abyssinian banana</name>
    <name type="synonym">Musa ensete</name>
    <dbReference type="NCBI Taxonomy" id="4639"/>
    <lineage>
        <taxon>Eukaryota</taxon>
        <taxon>Viridiplantae</taxon>
        <taxon>Streptophyta</taxon>
        <taxon>Embryophyta</taxon>
        <taxon>Tracheophyta</taxon>
        <taxon>Spermatophyta</taxon>
        <taxon>Magnoliopsida</taxon>
        <taxon>Liliopsida</taxon>
        <taxon>Zingiberales</taxon>
        <taxon>Musaceae</taxon>
        <taxon>Ensete</taxon>
    </lineage>
</organism>
<evidence type="ECO:0008006" key="8">
    <source>
        <dbReference type="Google" id="ProtNLM"/>
    </source>
</evidence>
<evidence type="ECO:0000313" key="6">
    <source>
        <dbReference type="EMBL" id="RRT49185.1"/>
    </source>
</evidence>
<dbReference type="PANTHER" id="PTHR24286:SF37">
    <property type="entry name" value="CYTOCHROME P450 724B1"/>
    <property type="match status" value="1"/>
</dbReference>
<dbReference type="EMBL" id="AMZH03013489">
    <property type="protein sequence ID" value="RRT49185.1"/>
    <property type="molecule type" value="Genomic_DNA"/>
</dbReference>
<keyword evidence="4" id="KW-0503">Monooxygenase</keyword>
<dbReference type="PRINTS" id="PR00463">
    <property type="entry name" value="EP450I"/>
</dbReference>
<comment type="cofactor">
    <cofactor evidence="3">
        <name>heme</name>
        <dbReference type="ChEBI" id="CHEBI:30413"/>
    </cofactor>
</comment>
<dbReference type="GO" id="GO:0020037">
    <property type="term" value="F:heme binding"/>
    <property type="evidence" value="ECO:0007669"/>
    <property type="project" value="InterPro"/>
</dbReference>
<feature type="binding site" description="axial binding residue" evidence="3">
    <location>
        <position position="363"/>
    </location>
    <ligand>
        <name>heme</name>
        <dbReference type="ChEBI" id="CHEBI:30413"/>
    </ligand>
    <ligandPart>
        <name>Fe</name>
        <dbReference type="ChEBI" id="CHEBI:18248"/>
    </ligandPart>
</feature>
<sequence length="426" mass="48710">MFLLLQPLALLFLTVLFLYPFFRHAYGEPKSRKLPPGSFGWLPLIGKTMSFINPHLSCTMGQFLEDNIKRCACIIFPRTLYGKIFRSHLFGHPTVVSCDVDFNHFILQNEDRLFEASYPASIPKVIGDLTMLVMTGDPHKRIRGVALSLFSSMKTHEAATMSDIDNIVVRLMDSWKNKKTLVFCEETRKITKIVGEIRDRRRRQRSAAGAPEVEGRKDFLDLLECHGGLAENEIFGLVIDLLIGGYETTAMLIAIIVKFLGNDPEILSELRDYKDMRLTHCLINEALRLGNVVKFVHRKAIKPVRYKEFEIPAGWKVLPILAGVHLDGSLHNDPFRFDPRRWQNEEVESARNFMPFGGGKRLCPGSDLAWLDTCIFLHHLLLKYSWKTQEDDDWPMSFPFLDFKKGLKIAIQPLTDPCPSQEQATS</sequence>
<feature type="chain" id="PRO_5019402269" description="Cytochrome P450" evidence="5">
    <location>
        <begin position="28"/>
        <end position="426"/>
    </location>
</feature>
<comment type="similarity">
    <text evidence="4">Belongs to the cytochrome P450 family.</text>
</comment>
<keyword evidence="5" id="KW-0732">Signal</keyword>
<dbReference type="PANTHER" id="PTHR24286">
    <property type="entry name" value="CYTOCHROME P450 26"/>
    <property type="match status" value="1"/>
</dbReference>
<evidence type="ECO:0000313" key="7">
    <source>
        <dbReference type="Proteomes" id="UP000287651"/>
    </source>
</evidence>
<dbReference type="GO" id="GO:0016705">
    <property type="term" value="F:oxidoreductase activity, acting on paired donors, with incorporation or reduction of molecular oxygen"/>
    <property type="evidence" value="ECO:0007669"/>
    <property type="project" value="InterPro"/>
</dbReference>